<dbReference type="SUPFAM" id="SSF49879">
    <property type="entry name" value="SMAD/FHA domain"/>
    <property type="match status" value="1"/>
</dbReference>
<dbReference type="Gene3D" id="2.60.200.20">
    <property type="match status" value="1"/>
</dbReference>
<keyword evidence="2" id="KW-1133">Transmembrane helix</keyword>
<protein>
    <submittedName>
        <fullName evidence="4">FHA domain-containing protein</fullName>
    </submittedName>
</protein>
<dbReference type="SMART" id="SM00240">
    <property type="entry name" value="FHA"/>
    <property type="match status" value="1"/>
</dbReference>
<gene>
    <name evidence="4" type="ORF">AB0I48_11710</name>
</gene>
<evidence type="ECO:0000256" key="2">
    <source>
        <dbReference type="SAM" id="Phobius"/>
    </source>
</evidence>
<reference evidence="4 5" key="1">
    <citation type="submission" date="2024-06" db="EMBL/GenBank/DDBJ databases">
        <title>The Natural Products Discovery Center: Release of the First 8490 Sequenced Strains for Exploring Actinobacteria Biosynthetic Diversity.</title>
        <authorList>
            <person name="Kalkreuter E."/>
            <person name="Kautsar S.A."/>
            <person name="Yang D."/>
            <person name="Bader C.D."/>
            <person name="Teijaro C.N."/>
            <person name="Fluegel L."/>
            <person name="Davis C.M."/>
            <person name="Simpson J.R."/>
            <person name="Lauterbach L."/>
            <person name="Steele A.D."/>
            <person name="Gui C."/>
            <person name="Meng S."/>
            <person name="Li G."/>
            <person name="Viehrig K."/>
            <person name="Ye F."/>
            <person name="Su P."/>
            <person name="Kiefer A.F."/>
            <person name="Nichols A."/>
            <person name="Cepeda A.J."/>
            <person name="Yan W."/>
            <person name="Fan B."/>
            <person name="Jiang Y."/>
            <person name="Adhikari A."/>
            <person name="Zheng C.-J."/>
            <person name="Schuster L."/>
            <person name="Cowan T.M."/>
            <person name="Smanski M.J."/>
            <person name="Chevrette M.G."/>
            <person name="De Carvalho L.P.S."/>
            <person name="Shen B."/>
        </authorList>
    </citation>
    <scope>NUCLEOTIDE SEQUENCE [LARGE SCALE GENOMIC DNA]</scope>
    <source>
        <strain evidence="4 5">NPDC050403</strain>
    </source>
</reference>
<evidence type="ECO:0000259" key="3">
    <source>
        <dbReference type="PROSITE" id="PS50006"/>
    </source>
</evidence>
<keyword evidence="5" id="KW-1185">Reference proteome</keyword>
<dbReference type="InterPro" id="IPR050923">
    <property type="entry name" value="Cell_Proc_Reg/RNA_Proc"/>
</dbReference>
<comment type="caution">
    <text evidence="4">The sequence shown here is derived from an EMBL/GenBank/DDBJ whole genome shotgun (WGS) entry which is preliminary data.</text>
</comment>
<dbReference type="Pfam" id="PF00498">
    <property type="entry name" value="FHA"/>
    <property type="match status" value="1"/>
</dbReference>
<evidence type="ECO:0000313" key="5">
    <source>
        <dbReference type="Proteomes" id="UP001551695"/>
    </source>
</evidence>
<feature type="domain" description="FHA" evidence="3">
    <location>
        <begin position="24"/>
        <end position="73"/>
    </location>
</feature>
<evidence type="ECO:0000313" key="4">
    <source>
        <dbReference type="EMBL" id="MEV0708224.1"/>
    </source>
</evidence>
<dbReference type="InterPro" id="IPR000253">
    <property type="entry name" value="FHA_dom"/>
</dbReference>
<dbReference type="Proteomes" id="UP001551695">
    <property type="component" value="Unassembled WGS sequence"/>
</dbReference>
<dbReference type="PROSITE" id="PS50006">
    <property type="entry name" value="FHA_DOMAIN"/>
    <property type="match status" value="1"/>
</dbReference>
<feature type="transmembrane region" description="Helical" evidence="2">
    <location>
        <begin position="228"/>
        <end position="253"/>
    </location>
</feature>
<feature type="transmembrane region" description="Helical" evidence="2">
    <location>
        <begin position="173"/>
        <end position="194"/>
    </location>
</feature>
<dbReference type="EMBL" id="JBFAKC010000004">
    <property type="protein sequence ID" value="MEV0708224.1"/>
    <property type="molecule type" value="Genomic_DNA"/>
</dbReference>
<dbReference type="CDD" id="cd00060">
    <property type="entry name" value="FHA"/>
    <property type="match status" value="1"/>
</dbReference>
<dbReference type="PANTHER" id="PTHR23308">
    <property type="entry name" value="NUCLEAR INHIBITOR OF PROTEIN PHOSPHATASE-1"/>
    <property type="match status" value="1"/>
</dbReference>
<name>A0ABV3FS44_9NOCA</name>
<keyword evidence="2" id="KW-0812">Transmembrane</keyword>
<sequence>MERMVILRPSELAGRILLLGSGRQLFGRDECADIRLEDQHLSAVHAAITNMDGRVTVEDLGSSNGTRVDGETIMGTRSLRDGDVITFGGVDALFEQTNDAGTRPTAPSTTALPIEANSLRQNDRAVPDRVTYDIDRQSGRHISNVGHDQYNSYVQQRESFLREVAASRTKARFIFWTGLVMTAVGALGYAFFLVKAIGEMDTASELGVEPPDFQLFGPDTGLGIPAGLIFFMFGFIGNIMLFVGIVMWIVAVARARKVDTDPRHAWNSPFVR</sequence>
<proteinExistence type="predicted"/>
<keyword evidence="1" id="KW-0597">Phosphoprotein</keyword>
<dbReference type="InterPro" id="IPR008984">
    <property type="entry name" value="SMAD_FHA_dom_sf"/>
</dbReference>
<dbReference type="RefSeq" id="WP_357782682.1">
    <property type="nucleotide sequence ID" value="NZ_JBFAKC010000004.1"/>
</dbReference>
<organism evidence="4 5">
    <name type="scientific">Nocardia aurea</name>
    <dbReference type="NCBI Taxonomy" id="2144174"/>
    <lineage>
        <taxon>Bacteria</taxon>
        <taxon>Bacillati</taxon>
        <taxon>Actinomycetota</taxon>
        <taxon>Actinomycetes</taxon>
        <taxon>Mycobacteriales</taxon>
        <taxon>Nocardiaceae</taxon>
        <taxon>Nocardia</taxon>
    </lineage>
</organism>
<keyword evidence="2" id="KW-0472">Membrane</keyword>
<accession>A0ABV3FS44</accession>
<evidence type="ECO:0000256" key="1">
    <source>
        <dbReference type="ARBA" id="ARBA00022553"/>
    </source>
</evidence>